<organism evidence="2 3">
    <name type="scientific">Neurospora tetrasperma (strain FGSC 2508 / ATCC MYA-4615 / P0657)</name>
    <dbReference type="NCBI Taxonomy" id="510951"/>
    <lineage>
        <taxon>Eukaryota</taxon>
        <taxon>Fungi</taxon>
        <taxon>Dikarya</taxon>
        <taxon>Ascomycota</taxon>
        <taxon>Pezizomycotina</taxon>
        <taxon>Sordariomycetes</taxon>
        <taxon>Sordariomycetidae</taxon>
        <taxon>Sordariales</taxon>
        <taxon>Sordariaceae</taxon>
        <taxon>Neurospora</taxon>
    </lineage>
</organism>
<gene>
    <name evidence="2" type="ORF">NEUTE1DRAFT_115972</name>
</gene>
<feature type="compositionally biased region" description="Polar residues" evidence="1">
    <location>
        <begin position="43"/>
        <end position="54"/>
    </location>
</feature>
<keyword evidence="3" id="KW-1185">Reference proteome</keyword>
<feature type="compositionally biased region" description="Basic and acidic residues" evidence="1">
    <location>
        <begin position="14"/>
        <end position="23"/>
    </location>
</feature>
<dbReference type="RefSeq" id="XP_009848213.1">
    <property type="nucleotide sequence ID" value="XM_009849911.1"/>
</dbReference>
<dbReference type="VEuPathDB" id="FungiDB:NEUTE1DRAFT_115972"/>
<evidence type="ECO:0000313" key="3">
    <source>
        <dbReference type="Proteomes" id="UP000008065"/>
    </source>
</evidence>
<dbReference type="EMBL" id="GL891302">
    <property type="protein sequence ID" value="EGO61073.1"/>
    <property type="molecule type" value="Genomic_DNA"/>
</dbReference>
<dbReference type="KEGG" id="nte:NEUTE1DRAFT115972"/>
<dbReference type="Proteomes" id="UP000008065">
    <property type="component" value="Unassembled WGS sequence"/>
</dbReference>
<feature type="region of interest" description="Disordered" evidence="1">
    <location>
        <begin position="1"/>
        <end position="26"/>
    </location>
</feature>
<evidence type="ECO:0000256" key="1">
    <source>
        <dbReference type="SAM" id="MobiDB-lite"/>
    </source>
</evidence>
<dbReference type="GeneID" id="20822907"/>
<reference evidence="3" key="1">
    <citation type="journal article" date="2011" name="Genetics">
        <title>Massive changes in genome architecture accompany the transition to self-fertility in the filamentous fungus Neurospora tetrasperma.</title>
        <authorList>
            <person name="Ellison C.E."/>
            <person name="Stajich J.E."/>
            <person name="Jacobson D.J."/>
            <person name="Natvig D.O."/>
            <person name="Lapidus A."/>
            <person name="Foster B."/>
            <person name="Aerts A."/>
            <person name="Riley R."/>
            <person name="Lindquist E.A."/>
            <person name="Grigoriev I.V."/>
            <person name="Taylor J.W."/>
        </authorList>
    </citation>
    <scope>NUCLEOTIDE SEQUENCE [LARGE SCALE GENOMIC DNA]</scope>
    <source>
        <strain evidence="3">FGSC 2508 / P0657</strain>
    </source>
</reference>
<name>F8MBA8_NEUT8</name>
<protein>
    <submittedName>
        <fullName evidence="2">Uncharacterized protein</fullName>
    </submittedName>
</protein>
<dbReference type="HOGENOM" id="CLU_2764802_0_0_1"/>
<dbReference type="AlphaFoldDB" id="F8MBA8"/>
<evidence type="ECO:0000313" key="2">
    <source>
        <dbReference type="EMBL" id="EGO61073.1"/>
    </source>
</evidence>
<feature type="compositionally biased region" description="Polar residues" evidence="1">
    <location>
        <begin position="1"/>
        <end position="13"/>
    </location>
</feature>
<feature type="compositionally biased region" description="Basic residues" evidence="1">
    <location>
        <begin position="57"/>
        <end position="70"/>
    </location>
</feature>
<feature type="non-terminal residue" evidence="2">
    <location>
        <position position="70"/>
    </location>
</feature>
<sequence length="70" mass="8136">MTQIRGLNPCFNTNEDRTAEHQNKRVGYPPRLTTCLLEPRPSSFPSVTHTNQLHSKPIYKNRTKTNRNQT</sequence>
<proteinExistence type="predicted"/>
<accession>F8MBA8</accession>
<feature type="region of interest" description="Disordered" evidence="1">
    <location>
        <begin position="41"/>
        <end position="70"/>
    </location>
</feature>